<protein>
    <submittedName>
        <fullName evidence="3">Uncharacterized protein</fullName>
    </submittedName>
</protein>
<dbReference type="AlphaFoldDB" id="A0A6C0L9W2"/>
<organism evidence="3">
    <name type="scientific">viral metagenome</name>
    <dbReference type="NCBI Taxonomy" id="1070528"/>
    <lineage>
        <taxon>unclassified sequences</taxon>
        <taxon>metagenomes</taxon>
        <taxon>organismal metagenomes</taxon>
    </lineage>
</organism>
<evidence type="ECO:0000256" key="1">
    <source>
        <dbReference type="SAM" id="MobiDB-lite"/>
    </source>
</evidence>
<feature type="region of interest" description="Disordered" evidence="1">
    <location>
        <begin position="75"/>
        <end position="110"/>
    </location>
</feature>
<feature type="transmembrane region" description="Helical" evidence="2">
    <location>
        <begin position="146"/>
        <end position="168"/>
    </location>
</feature>
<dbReference type="EMBL" id="MN740445">
    <property type="protein sequence ID" value="QHU26865.1"/>
    <property type="molecule type" value="Genomic_DNA"/>
</dbReference>
<name>A0A6C0L9W2_9ZZZZ</name>
<reference evidence="3" key="1">
    <citation type="journal article" date="2020" name="Nature">
        <title>Giant virus diversity and host interactions through global metagenomics.</title>
        <authorList>
            <person name="Schulz F."/>
            <person name="Roux S."/>
            <person name="Paez-Espino D."/>
            <person name="Jungbluth S."/>
            <person name="Walsh D.A."/>
            <person name="Denef V.J."/>
            <person name="McMahon K.D."/>
            <person name="Konstantinidis K.T."/>
            <person name="Eloe-Fadrosh E.A."/>
            <person name="Kyrpides N.C."/>
            <person name="Woyke T."/>
        </authorList>
    </citation>
    <scope>NUCLEOTIDE SEQUENCE</scope>
    <source>
        <strain evidence="3">GVMAG-M-3300027759-42</strain>
    </source>
</reference>
<sequence length="217" mass="25308">MENITRIADLPEGGLQNTFNPNVQQPPVTNGYTPINLHPNPYGISAQNPIMTPPQQQAPVQLPVQQQQYISEEQRAQIQSMQPQRLPSRDIPNDQSGYNHDEQVTPNYIPKPKMEKDYVREYEDMTEKNLREYEDKNRKEKKLDMILTELQVPIFIAILFFFFQLPMVNTLVFKRFAFLSIYNADGNFNFSGLVLKSVLFGLFYYFTLKFTNFLAEV</sequence>
<keyword evidence="2" id="KW-0812">Transmembrane</keyword>
<keyword evidence="2" id="KW-0472">Membrane</keyword>
<feature type="compositionally biased region" description="Polar residues" evidence="1">
    <location>
        <begin position="76"/>
        <end position="85"/>
    </location>
</feature>
<feature type="transmembrane region" description="Helical" evidence="2">
    <location>
        <begin position="188"/>
        <end position="206"/>
    </location>
</feature>
<evidence type="ECO:0000256" key="2">
    <source>
        <dbReference type="SAM" id="Phobius"/>
    </source>
</evidence>
<keyword evidence="2" id="KW-1133">Transmembrane helix</keyword>
<accession>A0A6C0L9W2</accession>
<evidence type="ECO:0000313" key="3">
    <source>
        <dbReference type="EMBL" id="QHU26865.1"/>
    </source>
</evidence>
<proteinExistence type="predicted"/>